<dbReference type="InterPro" id="IPR013210">
    <property type="entry name" value="LRR_N_plant-typ"/>
</dbReference>
<dbReference type="InterPro" id="IPR051848">
    <property type="entry name" value="PGIP"/>
</dbReference>
<dbReference type="Gene3D" id="3.80.10.10">
    <property type="entry name" value="Ribonuclease Inhibitor"/>
    <property type="match status" value="2"/>
</dbReference>
<dbReference type="EMBL" id="RWGY01000029">
    <property type="protein sequence ID" value="TVU18425.1"/>
    <property type="molecule type" value="Genomic_DNA"/>
</dbReference>
<dbReference type="AlphaFoldDB" id="A0A5J9U4E3"/>
<dbReference type="PANTHER" id="PTHR48059:SF4">
    <property type="entry name" value="POLYGALACTURONASE INHIBITOR 1-RELATED"/>
    <property type="match status" value="1"/>
</dbReference>
<evidence type="ECO:0000313" key="10">
    <source>
        <dbReference type="Proteomes" id="UP000324897"/>
    </source>
</evidence>
<proteinExistence type="inferred from homology"/>
<dbReference type="InterPro" id="IPR032675">
    <property type="entry name" value="LRR_dom_sf"/>
</dbReference>
<dbReference type="Gramene" id="TVU18425">
    <property type="protein sequence ID" value="TVU18425"/>
    <property type="gene ID" value="EJB05_34525"/>
</dbReference>
<dbReference type="Pfam" id="PF08263">
    <property type="entry name" value="LRRNT_2"/>
    <property type="match status" value="1"/>
</dbReference>
<evidence type="ECO:0000259" key="8">
    <source>
        <dbReference type="Pfam" id="PF08263"/>
    </source>
</evidence>
<comment type="subcellular location">
    <subcellularLocation>
        <location evidence="1">Cell envelope</location>
    </subcellularLocation>
    <subcellularLocation>
        <location evidence="2">Membrane</location>
    </subcellularLocation>
</comment>
<dbReference type="PANTHER" id="PTHR48059">
    <property type="entry name" value="POLYGALACTURONASE INHIBITOR 1"/>
    <property type="match status" value="1"/>
</dbReference>
<gene>
    <name evidence="9" type="ORF">EJB05_34525</name>
</gene>
<feature type="domain" description="Leucine-rich repeat-containing N-terminal plant-type" evidence="8">
    <location>
        <begin position="55"/>
        <end position="94"/>
    </location>
</feature>
<comment type="caution">
    <text evidence="9">The sequence shown here is derived from an EMBL/GenBank/DDBJ whole genome shotgun (WGS) entry which is preliminary data.</text>
</comment>
<dbReference type="FunFam" id="3.80.10.10:FF:000400">
    <property type="entry name" value="Nuclear pore complex protein NUP107"/>
    <property type="match status" value="1"/>
</dbReference>
<comment type="similarity">
    <text evidence="7">Belongs to the polygalacturonase-inhibiting protein family.</text>
</comment>
<name>A0A5J9U4E3_9POAL</name>
<feature type="non-terminal residue" evidence="9">
    <location>
        <position position="1"/>
    </location>
</feature>
<dbReference type="Pfam" id="PF00560">
    <property type="entry name" value="LRR_1"/>
    <property type="match status" value="2"/>
</dbReference>
<dbReference type="GO" id="GO:0016020">
    <property type="term" value="C:membrane"/>
    <property type="evidence" value="ECO:0007669"/>
    <property type="project" value="UniProtKB-SubCell"/>
</dbReference>
<keyword evidence="4" id="KW-0732">Signal</keyword>
<protein>
    <recommendedName>
        <fullName evidence="8">Leucine-rich repeat-containing N-terminal plant-type domain-containing protein</fullName>
    </recommendedName>
</protein>
<evidence type="ECO:0000256" key="4">
    <source>
        <dbReference type="ARBA" id="ARBA00022729"/>
    </source>
</evidence>
<dbReference type="Proteomes" id="UP000324897">
    <property type="component" value="Chromosome 7"/>
</dbReference>
<reference evidence="9 10" key="1">
    <citation type="journal article" date="2019" name="Sci. Rep.">
        <title>A high-quality genome of Eragrostis curvula grass provides insights into Poaceae evolution and supports new strategies to enhance forage quality.</title>
        <authorList>
            <person name="Carballo J."/>
            <person name="Santos B.A.C.M."/>
            <person name="Zappacosta D."/>
            <person name="Garbus I."/>
            <person name="Selva J.P."/>
            <person name="Gallo C.A."/>
            <person name="Diaz A."/>
            <person name="Albertini E."/>
            <person name="Caccamo M."/>
            <person name="Echenique V."/>
        </authorList>
    </citation>
    <scope>NUCLEOTIDE SEQUENCE [LARGE SCALE GENOMIC DNA]</scope>
    <source>
        <strain evidence="10">cv. Victoria</strain>
        <tissue evidence="9">Leaf</tissue>
    </source>
</reference>
<evidence type="ECO:0000256" key="7">
    <source>
        <dbReference type="ARBA" id="ARBA00038043"/>
    </source>
</evidence>
<keyword evidence="10" id="KW-1185">Reference proteome</keyword>
<dbReference type="OrthoDB" id="676979at2759"/>
<keyword evidence="5" id="KW-0677">Repeat</keyword>
<dbReference type="SUPFAM" id="SSF52058">
    <property type="entry name" value="L domain-like"/>
    <property type="match status" value="1"/>
</dbReference>
<keyword evidence="6" id="KW-0472">Membrane</keyword>
<evidence type="ECO:0000313" key="9">
    <source>
        <dbReference type="EMBL" id="TVU18425.1"/>
    </source>
</evidence>
<evidence type="ECO:0000256" key="6">
    <source>
        <dbReference type="ARBA" id="ARBA00023136"/>
    </source>
</evidence>
<organism evidence="9 10">
    <name type="scientific">Eragrostis curvula</name>
    <name type="common">weeping love grass</name>
    <dbReference type="NCBI Taxonomy" id="38414"/>
    <lineage>
        <taxon>Eukaryota</taxon>
        <taxon>Viridiplantae</taxon>
        <taxon>Streptophyta</taxon>
        <taxon>Embryophyta</taxon>
        <taxon>Tracheophyta</taxon>
        <taxon>Spermatophyta</taxon>
        <taxon>Magnoliopsida</taxon>
        <taxon>Liliopsida</taxon>
        <taxon>Poales</taxon>
        <taxon>Poaceae</taxon>
        <taxon>PACMAD clade</taxon>
        <taxon>Chloridoideae</taxon>
        <taxon>Eragrostideae</taxon>
        <taxon>Eragrostidinae</taxon>
        <taxon>Eragrostis</taxon>
    </lineage>
</organism>
<evidence type="ECO:0000256" key="1">
    <source>
        <dbReference type="ARBA" id="ARBA00004196"/>
    </source>
</evidence>
<sequence>MHQYIELQPHKHEIDRYIHTYMDDMKTMVGVLLISSLLVVSGSAAASRKKKEHCHSDDRAALLAIDAGLGHYFSESWTADNDTACCEWASVHCDPFTGRVDGLSVFQLPDLNGTIPDAVARLVHLRTLMLHHLPGLSGPIPPAISKLSNLSLLIVSWTNVSGAIPPSLGKLTQLTVLDLSFNALSGPIPAALGGLPYLAGINLSRNRLTGAIPPLLFSKYAGDDNFLRLSHNNLSGGVPAEFAAVDFWQIDLSRNALTGDAFNLSGVDLPGQLASMDLSHNAIYGGIPAQVANLTNLQQFNVSYNRLCGAVPSGGTMARFDAYSFQHNKCLCGNPLPSCN</sequence>
<dbReference type="InterPro" id="IPR001611">
    <property type="entry name" value="Leu-rich_rpt"/>
</dbReference>
<accession>A0A5J9U4E3</accession>
<keyword evidence="3" id="KW-0433">Leucine-rich repeat</keyword>
<evidence type="ECO:0000256" key="2">
    <source>
        <dbReference type="ARBA" id="ARBA00004370"/>
    </source>
</evidence>
<evidence type="ECO:0000256" key="3">
    <source>
        <dbReference type="ARBA" id="ARBA00022614"/>
    </source>
</evidence>
<evidence type="ECO:0000256" key="5">
    <source>
        <dbReference type="ARBA" id="ARBA00022737"/>
    </source>
</evidence>